<dbReference type="AlphaFoldDB" id="A0A915EAE9"/>
<name>A0A915EAE9_9BILA</name>
<comment type="subcellular location">
    <subcellularLocation>
        <location evidence="1">Cytoplasm</location>
    </subcellularLocation>
</comment>
<feature type="region of interest" description="Disordered" evidence="3">
    <location>
        <begin position="293"/>
        <end position="368"/>
    </location>
</feature>
<dbReference type="PANTHER" id="PTHR12269:SF1">
    <property type="entry name" value="EUKARYOTIC TRANSLATION INITIATION FACTOR 4E TRANSPORTER"/>
    <property type="match status" value="1"/>
</dbReference>
<protein>
    <submittedName>
        <fullName evidence="5">Uncharacterized protein</fullName>
    </submittedName>
</protein>
<feature type="compositionally biased region" description="Low complexity" evidence="3">
    <location>
        <begin position="314"/>
        <end position="346"/>
    </location>
</feature>
<dbReference type="Proteomes" id="UP000887574">
    <property type="component" value="Unplaced"/>
</dbReference>
<feature type="compositionally biased region" description="Polar residues" evidence="3">
    <location>
        <begin position="358"/>
        <end position="367"/>
    </location>
</feature>
<dbReference type="InterPro" id="IPR018862">
    <property type="entry name" value="eIF4E-T"/>
</dbReference>
<organism evidence="4 5">
    <name type="scientific">Ditylenchus dipsaci</name>
    <dbReference type="NCBI Taxonomy" id="166011"/>
    <lineage>
        <taxon>Eukaryota</taxon>
        <taxon>Metazoa</taxon>
        <taxon>Ecdysozoa</taxon>
        <taxon>Nematoda</taxon>
        <taxon>Chromadorea</taxon>
        <taxon>Rhabditida</taxon>
        <taxon>Tylenchina</taxon>
        <taxon>Tylenchomorpha</taxon>
        <taxon>Sphaerularioidea</taxon>
        <taxon>Anguinidae</taxon>
        <taxon>Anguininae</taxon>
        <taxon>Ditylenchus</taxon>
    </lineage>
</organism>
<evidence type="ECO:0000313" key="5">
    <source>
        <dbReference type="WBParaSite" id="jg4574"/>
    </source>
</evidence>
<dbReference type="GO" id="GO:0036464">
    <property type="term" value="C:cytoplasmic ribonucleoprotein granule"/>
    <property type="evidence" value="ECO:0007669"/>
    <property type="project" value="UniProtKB-ARBA"/>
</dbReference>
<feature type="region of interest" description="Disordered" evidence="3">
    <location>
        <begin position="63"/>
        <end position="102"/>
    </location>
</feature>
<dbReference type="GO" id="GO:0003729">
    <property type="term" value="F:mRNA binding"/>
    <property type="evidence" value="ECO:0007669"/>
    <property type="project" value="TreeGrafter"/>
</dbReference>
<evidence type="ECO:0000256" key="2">
    <source>
        <dbReference type="ARBA" id="ARBA00022490"/>
    </source>
</evidence>
<evidence type="ECO:0000256" key="1">
    <source>
        <dbReference type="ARBA" id="ARBA00004496"/>
    </source>
</evidence>
<reference evidence="5" key="1">
    <citation type="submission" date="2022-11" db="UniProtKB">
        <authorList>
            <consortium name="WormBaseParasite"/>
        </authorList>
    </citation>
    <scope>IDENTIFICATION</scope>
</reference>
<feature type="region of interest" description="Disordered" evidence="3">
    <location>
        <begin position="137"/>
        <end position="173"/>
    </location>
</feature>
<evidence type="ECO:0000256" key="3">
    <source>
        <dbReference type="SAM" id="MobiDB-lite"/>
    </source>
</evidence>
<evidence type="ECO:0000313" key="4">
    <source>
        <dbReference type="Proteomes" id="UP000887574"/>
    </source>
</evidence>
<dbReference type="GO" id="GO:0017148">
    <property type="term" value="P:negative regulation of translation"/>
    <property type="evidence" value="ECO:0007669"/>
    <property type="project" value="TreeGrafter"/>
</dbReference>
<keyword evidence="2" id="KW-0963">Cytoplasm</keyword>
<sequence>MVTMRELVLSRTRPSMLSKDFDNDDGLFSPDKWMQYRWQCEGIETRPLINKKKFKGDGCGGDLEQTVLSPQRRGFSSGCRAPSPKNTDEEKHSKSRWRQGQQNNGVDFKPAFVIWFLFWLLHPSLFYHHFSKKSALDNRPRTSSSSNNGQPTVWRNSNSSESSKPWGDRSNRGRHNFEERIERVPEWLDEGPSSMTDIIELKGFEEDDVKEKTSSRALATLSKLGIVSSALQPEVESVLNEGRPSPVIPEVKPVIEMELSSAPKSFPNSDAEFAAYMGLLDLCDIPTSVSQRPSVTESVQQPKPEAKKEVVEVSQASPELPALSPAPQAATQAAAKSSQQAPAPRAIVGQHQSEKSPGETSTDNSNALPPMLQQLFANAAPKHVPGEQLSGVMTVEELERNALLGRPSTLTQLDQLGAPHQQPNPAAINAFLHAQFQQNMLMRQAAAAAAAAAKPSASSSEFNGMMTVEELERNTLMAVHPNRVSPMPNASSRQLDLSEMARQGTNFSSAMQPNPAIAAAIMQAQLHQQQQSILMHQAHQQQQQQQIQQQKLLLQQAPCPQIQVPSPPAPFVPGLPPMQQQFGGAGAGNHIPDPAIMEKIMAHQAALNNGYIPSSQAGQFPPISVFPCLHLMPPACRPQTIRNRIIAQALASGVPFPEGNQ</sequence>
<dbReference type="PANTHER" id="PTHR12269">
    <property type="entry name" value="EUKARYOTIC TRANSLATION INITIATION FACTOR 4E TRANSPORTER"/>
    <property type="match status" value="1"/>
</dbReference>
<proteinExistence type="predicted"/>
<keyword evidence="4" id="KW-1185">Reference proteome</keyword>
<feature type="compositionally biased region" description="Polar residues" evidence="3">
    <location>
        <begin position="141"/>
        <end position="163"/>
    </location>
</feature>
<accession>A0A915EAE9</accession>
<dbReference type="WBParaSite" id="jg4574">
    <property type="protein sequence ID" value="jg4574"/>
    <property type="gene ID" value="jg4574"/>
</dbReference>
<dbReference type="GO" id="GO:0005634">
    <property type="term" value="C:nucleus"/>
    <property type="evidence" value="ECO:0007669"/>
    <property type="project" value="TreeGrafter"/>
</dbReference>